<dbReference type="GO" id="GO:0005737">
    <property type="term" value="C:cytoplasm"/>
    <property type="evidence" value="ECO:0007669"/>
    <property type="project" value="TreeGrafter"/>
</dbReference>
<evidence type="ECO:0000313" key="8">
    <source>
        <dbReference type="Proteomes" id="UP000298246"/>
    </source>
</evidence>
<dbReference type="GO" id="GO:0031177">
    <property type="term" value="F:phosphopantetheine binding"/>
    <property type="evidence" value="ECO:0007669"/>
    <property type="project" value="InterPro"/>
</dbReference>
<dbReference type="PROSITE" id="PS52004">
    <property type="entry name" value="KS3_2"/>
    <property type="match status" value="1"/>
</dbReference>
<feature type="domain" description="Carrier" evidence="5">
    <location>
        <begin position="751"/>
        <end position="825"/>
    </location>
</feature>
<dbReference type="GO" id="GO:0006633">
    <property type="term" value="P:fatty acid biosynthetic process"/>
    <property type="evidence" value="ECO:0007669"/>
    <property type="project" value="InterPro"/>
</dbReference>
<dbReference type="InterPro" id="IPR014031">
    <property type="entry name" value="Ketoacyl_synth_C"/>
</dbReference>
<dbReference type="InterPro" id="IPR020841">
    <property type="entry name" value="PKS_Beta-ketoAc_synthase_dom"/>
</dbReference>
<feature type="compositionally biased region" description="Low complexity" evidence="4">
    <location>
        <begin position="847"/>
        <end position="906"/>
    </location>
</feature>
<dbReference type="CDD" id="cd00833">
    <property type="entry name" value="PKS"/>
    <property type="match status" value="1"/>
</dbReference>
<feature type="domain" description="Ketosynthase family 3 (KS3)" evidence="6">
    <location>
        <begin position="37"/>
        <end position="468"/>
    </location>
</feature>
<dbReference type="GO" id="GO:0004312">
    <property type="term" value="F:fatty acid synthase activity"/>
    <property type="evidence" value="ECO:0007669"/>
    <property type="project" value="TreeGrafter"/>
</dbReference>
<gene>
    <name evidence="7" type="ORF">B5M42_17620</name>
</gene>
<dbReference type="InterPro" id="IPR014030">
    <property type="entry name" value="Ketoacyl_synth_N"/>
</dbReference>
<dbReference type="RefSeq" id="WP_134755165.1">
    <property type="nucleotide sequence ID" value="NZ_MYFO02000010.1"/>
</dbReference>
<keyword evidence="2" id="KW-0597">Phosphoprotein</keyword>
<evidence type="ECO:0000256" key="2">
    <source>
        <dbReference type="ARBA" id="ARBA00022553"/>
    </source>
</evidence>
<dbReference type="Gene3D" id="1.10.1200.10">
    <property type="entry name" value="ACP-like"/>
    <property type="match status" value="1"/>
</dbReference>
<protein>
    <submittedName>
        <fullName evidence="7">Uncharacterized protein</fullName>
    </submittedName>
</protein>
<dbReference type="InterPro" id="IPR009081">
    <property type="entry name" value="PP-bd_ACP"/>
</dbReference>
<dbReference type="Gene3D" id="1.10.1240.100">
    <property type="match status" value="1"/>
</dbReference>
<evidence type="ECO:0000313" key="7">
    <source>
        <dbReference type="EMBL" id="TFE85379.1"/>
    </source>
</evidence>
<dbReference type="InterPro" id="IPR020806">
    <property type="entry name" value="PKS_PP-bd"/>
</dbReference>
<accession>A0A4Y8PX34</accession>
<dbReference type="GO" id="GO:0071770">
    <property type="term" value="P:DIM/DIP cell wall layer assembly"/>
    <property type="evidence" value="ECO:0007669"/>
    <property type="project" value="TreeGrafter"/>
</dbReference>
<comment type="caution">
    <text evidence="7">The sequence shown here is derived from an EMBL/GenBank/DDBJ whole genome shotgun (WGS) entry which is preliminary data.</text>
</comment>
<evidence type="ECO:0000256" key="4">
    <source>
        <dbReference type="SAM" id="MobiDB-lite"/>
    </source>
</evidence>
<dbReference type="Pfam" id="PF00109">
    <property type="entry name" value="ketoacyl-synt"/>
    <property type="match status" value="1"/>
</dbReference>
<dbReference type="SMART" id="SM00823">
    <property type="entry name" value="PKS_PP"/>
    <property type="match status" value="1"/>
</dbReference>
<dbReference type="Pfam" id="PF16197">
    <property type="entry name" value="KAsynt_C_assoc"/>
    <property type="match status" value="1"/>
</dbReference>
<dbReference type="SUPFAM" id="SSF53901">
    <property type="entry name" value="Thiolase-like"/>
    <property type="match status" value="1"/>
</dbReference>
<organism evidence="7 8">
    <name type="scientific">Paenibacillus athensensis</name>
    <dbReference type="NCBI Taxonomy" id="1967502"/>
    <lineage>
        <taxon>Bacteria</taxon>
        <taxon>Bacillati</taxon>
        <taxon>Bacillota</taxon>
        <taxon>Bacilli</taxon>
        <taxon>Bacillales</taxon>
        <taxon>Paenibacillaceae</taxon>
        <taxon>Paenibacillus</taxon>
    </lineage>
</organism>
<dbReference type="Proteomes" id="UP000298246">
    <property type="component" value="Unassembled WGS sequence"/>
</dbReference>
<dbReference type="Pfam" id="PF00550">
    <property type="entry name" value="PP-binding"/>
    <property type="match status" value="1"/>
</dbReference>
<dbReference type="Pfam" id="PF22621">
    <property type="entry name" value="CurL-like_PKS_C"/>
    <property type="match status" value="1"/>
</dbReference>
<dbReference type="InterPro" id="IPR018201">
    <property type="entry name" value="Ketoacyl_synth_AS"/>
</dbReference>
<keyword evidence="8" id="KW-1185">Reference proteome</keyword>
<dbReference type="GO" id="GO:0004315">
    <property type="term" value="F:3-oxoacyl-[acyl-carrier-protein] synthase activity"/>
    <property type="evidence" value="ECO:0007669"/>
    <property type="project" value="InterPro"/>
</dbReference>
<dbReference type="PROSITE" id="PS00606">
    <property type="entry name" value="KS3_1"/>
    <property type="match status" value="1"/>
</dbReference>
<reference evidence="7 8" key="1">
    <citation type="submission" date="2017-03" db="EMBL/GenBank/DDBJ databases">
        <title>Isolation of Levoglucosan Utilizing Bacteria.</title>
        <authorList>
            <person name="Arya A.S."/>
        </authorList>
    </citation>
    <scope>NUCLEOTIDE SEQUENCE [LARGE SCALE GENOMIC DNA]</scope>
    <source>
        <strain evidence="7 8">MEC069</strain>
    </source>
</reference>
<dbReference type="Pfam" id="PF14399">
    <property type="entry name" value="BtrH_N"/>
    <property type="match status" value="1"/>
</dbReference>
<dbReference type="Gene3D" id="3.40.47.10">
    <property type="match status" value="1"/>
</dbReference>
<evidence type="ECO:0000259" key="6">
    <source>
        <dbReference type="PROSITE" id="PS52004"/>
    </source>
</evidence>
<dbReference type="InterPro" id="IPR032821">
    <property type="entry name" value="PKS_assoc"/>
</dbReference>
<dbReference type="GO" id="GO:0005886">
    <property type="term" value="C:plasma membrane"/>
    <property type="evidence" value="ECO:0007669"/>
    <property type="project" value="TreeGrafter"/>
</dbReference>
<dbReference type="InterPro" id="IPR026935">
    <property type="entry name" value="BtrH_N"/>
</dbReference>
<evidence type="ECO:0000256" key="3">
    <source>
        <dbReference type="ARBA" id="ARBA00022679"/>
    </source>
</evidence>
<keyword evidence="1" id="KW-0596">Phosphopantetheine</keyword>
<dbReference type="AlphaFoldDB" id="A0A4Y8PX34"/>
<dbReference type="InterPro" id="IPR050091">
    <property type="entry name" value="PKS_NRPS_Biosynth_Enz"/>
</dbReference>
<dbReference type="PANTHER" id="PTHR43775:SF37">
    <property type="entry name" value="SI:DKEY-61P9.11"/>
    <property type="match status" value="1"/>
</dbReference>
<proteinExistence type="predicted"/>
<dbReference type="PANTHER" id="PTHR43775">
    <property type="entry name" value="FATTY ACID SYNTHASE"/>
    <property type="match status" value="1"/>
</dbReference>
<dbReference type="Pfam" id="PF02801">
    <property type="entry name" value="Ketoacyl-synt_C"/>
    <property type="match status" value="1"/>
</dbReference>
<feature type="compositionally biased region" description="Low complexity" evidence="4">
    <location>
        <begin position="916"/>
        <end position="928"/>
    </location>
</feature>
<dbReference type="OrthoDB" id="9765680at2"/>
<keyword evidence="3" id="KW-0808">Transferase</keyword>
<dbReference type="SMART" id="SM00825">
    <property type="entry name" value="PKS_KS"/>
    <property type="match status" value="1"/>
</dbReference>
<dbReference type="PROSITE" id="PS50075">
    <property type="entry name" value="CARRIER"/>
    <property type="match status" value="1"/>
</dbReference>
<feature type="region of interest" description="Disordered" evidence="4">
    <location>
        <begin position="847"/>
        <end position="928"/>
    </location>
</feature>
<dbReference type="EMBL" id="MYFO01000026">
    <property type="protein sequence ID" value="TFE85379.1"/>
    <property type="molecule type" value="Genomic_DNA"/>
</dbReference>
<evidence type="ECO:0000256" key="1">
    <source>
        <dbReference type="ARBA" id="ARBA00022450"/>
    </source>
</evidence>
<sequence>MDKLEKLIFEKVAAGKIDRDTAADMLIALKQPGRRRAKDIAVIGVSLRMPQADRLESFWEGIRSRREQIRPYPETRQKDVKGFILNYTDLQEEQVQFSHGGFLDEVDGFDYGFFNLSPKEASVMDPNQRLFLEAAWSAIEDAGYGGGKLSGTRTGVYVGYADWPVYGQYISKMLPELIQTAGVGNTPSIIASRISYLLDLKGPAFLVDTACSSSLVAVHLACAAIKNGECDLALAGGVKVCLMPVDGVFEIGIESSNHKTSAFDDSSDGTVWGEGTVALLLKPLERALADNDQIYAVLKGSAINQDGASVGITAPNAEAQEQVLAQAWEEAGIAPETITYFEAHGTGTKLGDPIEIDGIQRAFRRYTGKKQFCAIGSVKTNIGHLDGASGIAGLAKAIAALRYKELPPTINFTRPNRKIAFESSPVYVNDRLRDWEPATLVSGEAAPRRCGVSSFGFSGTNAHVVLEEAPLRPDAAEAAGAAGTAGAAGVAGRGPHVLALSAKTKPALEALVDAYRAFLRADAAPRAVQDAFAAGAAGPSQDAAASGDDTRLRDICYTANTGRGHYSWRAAIVAADRASLLARLDELAADGLAASAAAVAAASAEPGAVGSVSCGEHRVVTLRREQRQPGELTTGEMRELSEQAAELLTAAGARDAAQLERLCRLYVQGAQIDWELLYAGEARRKRSVPLYPFQRTRCWIDVDAIDAAREREQAALAQAAAGQAAGETPSAAGPQALASAPAVALKGRADGAYTPLELQLAAVWGQLLGHTEIDVDDDFFELGGNSILAIRLEVDLERLGLRILSEDLYRVRSLRELASHLAGEPDSGVASSSAFAAAAEPPAAVAPGVAHPAAPAPDIASPTAPSAGPPAAVAPGVARPAAPAPDIASPTAPSAGPPAAVGPDVTRPAAPAPDIASPTAPSAGPPAAVGITPAGTRLRVVLDGIEPFNDVFYRNCFYNSMFPIALSYGESILPFLVNDRIVYTHAEGRYRIDYESLQPIERIFAQAGLGVDTFADHDGVVEALIAGLDAGQPAIVWVDSFYESIRRDAYGKEHFDHTLLVYGYDRTEKLFYLIEHDRRENLSYKPLTLPFEDMALACAGFMERFYSEDQPIARYAFEHLRLAPDPAQQRAAALRSFAHNLSEGRGRLTASLHTLSAFIEDYRQATASGDSLQPFTQPFVDFLNDVLNAKQVERYRLTLLLGEDSEPVRALQALTQKWDYVRKGMVRFLYMPVYKPETFAAGYARLSELPGDEERFHQLVAAELDKHIKQLTY</sequence>
<dbReference type="InterPro" id="IPR016039">
    <property type="entry name" value="Thiolase-like"/>
</dbReference>
<dbReference type="InterPro" id="IPR036736">
    <property type="entry name" value="ACP-like_sf"/>
</dbReference>
<evidence type="ECO:0000259" key="5">
    <source>
        <dbReference type="PROSITE" id="PS50075"/>
    </source>
</evidence>
<name>A0A4Y8PX34_9BACL</name>
<dbReference type="SUPFAM" id="SSF47336">
    <property type="entry name" value="ACP-like"/>
    <property type="match status" value="1"/>
</dbReference>